<evidence type="ECO:0000313" key="2">
    <source>
        <dbReference type="Proteomes" id="UP000238375"/>
    </source>
</evidence>
<accession>A0A2T0SYI1</accession>
<organism evidence="1 2">
    <name type="scientific">Spirosoma oryzae</name>
    <dbReference type="NCBI Taxonomy" id="1469603"/>
    <lineage>
        <taxon>Bacteria</taxon>
        <taxon>Pseudomonadati</taxon>
        <taxon>Bacteroidota</taxon>
        <taxon>Cytophagia</taxon>
        <taxon>Cytophagales</taxon>
        <taxon>Cytophagaceae</taxon>
        <taxon>Spirosoma</taxon>
    </lineage>
</organism>
<reference evidence="1 2" key="1">
    <citation type="submission" date="2018-03" db="EMBL/GenBank/DDBJ databases">
        <title>Genomic Encyclopedia of Archaeal and Bacterial Type Strains, Phase II (KMG-II): from individual species to whole genera.</title>
        <authorList>
            <person name="Goeker M."/>
        </authorList>
    </citation>
    <scope>NUCLEOTIDE SEQUENCE [LARGE SCALE GENOMIC DNA]</scope>
    <source>
        <strain evidence="1 2">DSM 28354</strain>
    </source>
</reference>
<keyword evidence="2" id="KW-1185">Reference proteome</keyword>
<gene>
    <name evidence="1" type="ORF">CLV58_109218</name>
</gene>
<proteinExistence type="predicted"/>
<dbReference type="RefSeq" id="WP_106138220.1">
    <property type="nucleotide sequence ID" value="NZ_PVTE01000009.1"/>
</dbReference>
<evidence type="ECO:0000313" key="1">
    <source>
        <dbReference type="EMBL" id="PRY38491.1"/>
    </source>
</evidence>
<dbReference type="AlphaFoldDB" id="A0A2T0SYI1"/>
<sequence length="126" mass="15147">MEVQIERENYTSYEEQDYVVLVFGEQKLKTQFNPDHFLEVFDLTKVEHRFDRSWLPLINCTCGQFDCDGEYVEVIQYDTYLVLEGLLPVFDFDELELDQSAIKPFKQTMSLSDYDRMRTYLQSFHK</sequence>
<name>A0A2T0SYI1_9BACT</name>
<dbReference type="EMBL" id="PVTE01000009">
    <property type="protein sequence ID" value="PRY38491.1"/>
    <property type="molecule type" value="Genomic_DNA"/>
</dbReference>
<dbReference type="Proteomes" id="UP000238375">
    <property type="component" value="Unassembled WGS sequence"/>
</dbReference>
<protein>
    <submittedName>
        <fullName evidence="1">Uncharacterized protein</fullName>
    </submittedName>
</protein>
<comment type="caution">
    <text evidence="1">The sequence shown here is derived from an EMBL/GenBank/DDBJ whole genome shotgun (WGS) entry which is preliminary data.</text>
</comment>